<evidence type="ECO:0000313" key="2">
    <source>
        <dbReference type="Proteomes" id="UP000820818"/>
    </source>
</evidence>
<proteinExistence type="predicted"/>
<sequence>MEVRSSKKNRCGFILANGVLRIRSMLGHPSHLDLRQRVNSGQTLGPKVFISGPSFNANSVTSPDQANQMVKEQKNAGYDHLKIHPGVELDEMWAISKAAKEQGIPFGGHVPLAVGLQNSLESGFKSVEHMDGFLEAMLPDGFEIDPTSSGPFNLKLVHLVDSTKLPSLIQLTLQKGVWMAPTLTLFDRYFGYIPADQFRKAPEMKYLPGILIQQWVNTKKQLEATGVLSKENVAPYLKFRNALFFNSIKREFR</sequence>
<organism evidence="1 2">
    <name type="scientific">Daphnia sinensis</name>
    <dbReference type="NCBI Taxonomy" id="1820382"/>
    <lineage>
        <taxon>Eukaryota</taxon>
        <taxon>Metazoa</taxon>
        <taxon>Ecdysozoa</taxon>
        <taxon>Arthropoda</taxon>
        <taxon>Crustacea</taxon>
        <taxon>Branchiopoda</taxon>
        <taxon>Diplostraca</taxon>
        <taxon>Cladocera</taxon>
        <taxon>Anomopoda</taxon>
        <taxon>Daphniidae</taxon>
        <taxon>Daphnia</taxon>
        <taxon>Daphnia similis group</taxon>
    </lineage>
</organism>
<comment type="caution">
    <text evidence="1">The sequence shown here is derived from an EMBL/GenBank/DDBJ whole genome shotgun (WGS) entry which is preliminary data.</text>
</comment>
<dbReference type="EMBL" id="WJBH02000273">
    <property type="protein sequence ID" value="KAI9549750.1"/>
    <property type="molecule type" value="Genomic_DNA"/>
</dbReference>
<dbReference type="InterPro" id="IPR032466">
    <property type="entry name" value="Metal_Hydrolase"/>
</dbReference>
<evidence type="ECO:0000313" key="1">
    <source>
        <dbReference type="EMBL" id="KAI9549750.1"/>
    </source>
</evidence>
<accession>A0AAD5PNM9</accession>
<dbReference type="Proteomes" id="UP000820818">
    <property type="component" value="Unassembled WGS sequence"/>
</dbReference>
<name>A0AAD5PNM9_9CRUS</name>
<dbReference type="Gene3D" id="3.20.20.140">
    <property type="entry name" value="Metal-dependent hydrolases"/>
    <property type="match status" value="1"/>
</dbReference>
<keyword evidence="2" id="KW-1185">Reference proteome</keyword>
<protein>
    <submittedName>
        <fullName evidence="1">Uncharacterized protein</fullName>
    </submittedName>
</protein>
<gene>
    <name evidence="1" type="ORF">GHT06_004008</name>
</gene>
<dbReference type="SUPFAM" id="SSF51556">
    <property type="entry name" value="Metallo-dependent hydrolases"/>
    <property type="match status" value="1"/>
</dbReference>
<reference evidence="1" key="1">
    <citation type="submission" date="2022-05" db="EMBL/GenBank/DDBJ databases">
        <title>A multi-omics perspective on studying reproductive biology in Daphnia sinensis.</title>
        <authorList>
            <person name="Jia J."/>
        </authorList>
    </citation>
    <scope>NUCLEOTIDE SEQUENCE</scope>
    <source>
        <strain evidence="1">WSL</strain>
    </source>
</reference>
<dbReference type="AlphaFoldDB" id="A0AAD5PNM9"/>